<comment type="caution">
    <text evidence="8">The sequence shown here is derived from an EMBL/GenBank/DDBJ whole genome shotgun (WGS) entry which is preliminary data.</text>
</comment>
<dbReference type="InterPro" id="IPR011701">
    <property type="entry name" value="MFS"/>
</dbReference>
<dbReference type="RefSeq" id="WP_230369955.1">
    <property type="nucleotide sequence ID" value="NZ_WLYX01000001.1"/>
</dbReference>
<evidence type="ECO:0000313" key="8">
    <source>
        <dbReference type="EMBL" id="MTD33175.1"/>
    </source>
</evidence>
<organism evidence="8 9">
    <name type="scientific">Paludibacterium denitrificans</name>
    <dbReference type="NCBI Taxonomy" id="2675226"/>
    <lineage>
        <taxon>Bacteria</taxon>
        <taxon>Pseudomonadati</taxon>
        <taxon>Pseudomonadota</taxon>
        <taxon>Betaproteobacteria</taxon>
        <taxon>Neisseriales</taxon>
        <taxon>Chromobacteriaceae</taxon>
        <taxon>Paludibacterium</taxon>
    </lineage>
</organism>
<dbReference type="PANTHER" id="PTHR42718:SF9">
    <property type="entry name" value="MAJOR FACILITATOR SUPERFAMILY MULTIDRUG TRANSPORTER MFSC"/>
    <property type="match status" value="1"/>
</dbReference>
<dbReference type="SUPFAM" id="SSF103473">
    <property type="entry name" value="MFS general substrate transporter"/>
    <property type="match status" value="1"/>
</dbReference>
<protein>
    <submittedName>
        <fullName evidence="8">MFS transporter</fullName>
    </submittedName>
</protein>
<evidence type="ECO:0000256" key="1">
    <source>
        <dbReference type="ARBA" id="ARBA00004141"/>
    </source>
</evidence>
<feature type="transmembrane region" description="Helical" evidence="6">
    <location>
        <begin position="81"/>
        <end position="100"/>
    </location>
</feature>
<dbReference type="InterPro" id="IPR036259">
    <property type="entry name" value="MFS_trans_sf"/>
</dbReference>
<dbReference type="PROSITE" id="PS50850">
    <property type="entry name" value="MFS"/>
    <property type="match status" value="1"/>
</dbReference>
<keyword evidence="5 6" id="KW-0472">Membrane</keyword>
<feature type="transmembrane region" description="Helical" evidence="6">
    <location>
        <begin position="362"/>
        <end position="386"/>
    </location>
</feature>
<gene>
    <name evidence="8" type="ORF">GKE73_08470</name>
</gene>
<dbReference type="AlphaFoldDB" id="A0A844GF64"/>
<dbReference type="GO" id="GO:0016020">
    <property type="term" value="C:membrane"/>
    <property type="evidence" value="ECO:0007669"/>
    <property type="project" value="UniProtKB-SubCell"/>
</dbReference>
<dbReference type="Gene3D" id="1.20.1720.10">
    <property type="entry name" value="Multidrug resistance protein D"/>
    <property type="match status" value="1"/>
</dbReference>
<feature type="transmembrane region" description="Helical" evidence="6">
    <location>
        <begin position="332"/>
        <end position="350"/>
    </location>
</feature>
<sequence length="504" mass="55342">MSFSSSSRLSLHHVSIAMIVMLEYLQTIMVAFASSYISGGIDAAPEEFSLAAACYAAVAVVMILSHRWLVQQFGYRTMLRLSLLSFGIGALMCGCANNVPEFIVGRMVQAVGGAAFFTASRVQILHYQGKARIPAMLAMPVGIIFGSGLAPVLAAFMVENYSWRGMFLIMVPLALLVDIVVARAVPEREPVENEQPDELHPRGVLMLAGGIFLLQFALERARFDLFSNGLHLWALGFFAVAILLGTLWHEWRRETPLISYREFTSERYVLGLSVYCFGYLIVSACNYILPVFMVQGLGIAVQNTGLLMGLSTLIGVPVAFGHLKLMMRWPYIKYYLLCGLGLLLIFGVMMERLSEDVPLATMVIPVMLLSGLFMPLVLGTAAAGTFRGVEEKVFTHAYQVKNAMREVANSMGLSWATIILQMRSNLHYHRLAESTGQMSPWYGGAGVGADPWGLLTNPSSSSLAQLGVALTRQSTLMACQDFFWGVGMVALLAAVLVAWQRRFI</sequence>
<keyword evidence="9" id="KW-1185">Reference proteome</keyword>
<reference evidence="8 9" key="1">
    <citation type="submission" date="2019-11" db="EMBL/GenBank/DDBJ databases">
        <title>Draft genome sequence of Paludibacterium sp. dN18-1.</title>
        <authorList>
            <person name="Im W.-T."/>
        </authorList>
    </citation>
    <scope>NUCLEOTIDE SEQUENCE [LARGE SCALE GENOMIC DNA]</scope>
    <source>
        <strain evidence="9">dN 18-1</strain>
    </source>
</reference>
<feature type="transmembrane region" description="Helical" evidence="6">
    <location>
        <begin position="482"/>
        <end position="499"/>
    </location>
</feature>
<feature type="transmembrane region" description="Helical" evidence="6">
    <location>
        <begin position="301"/>
        <end position="320"/>
    </location>
</feature>
<feature type="transmembrane region" description="Helical" evidence="6">
    <location>
        <begin position="230"/>
        <end position="248"/>
    </location>
</feature>
<feature type="transmembrane region" description="Helical" evidence="6">
    <location>
        <begin position="12"/>
        <end position="36"/>
    </location>
</feature>
<keyword evidence="3 6" id="KW-0812">Transmembrane</keyword>
<name>A0A844GF64_9NEIS</name>
<feature type="transmembrane region" description="Helical" evidence="6">
    <location>
        <begin position="268"/>
        <end position="289"/>
    </location>
</feature>
<proteinExistence type="predicted"/>
<evidence type="ECO:0000256" key="4">
    <source>
        <dbReference type="ARBA" id="ARBA00022989"/>
    </source>
</evidence>
<dbReference type="InterPro" id="IPR020846">
    <property type="entry name" value="MFS_dom"/>
</dbReference>
<feature type="transmembrane region" description="Helical" evidence="6">
    <location>
        <begin position="163"/>
        <end position="182"/>
    </location>
</feature>
<keyword evidence="4 6" id="KW-1133">Transmembrane helix</keyword>
<comment type="subcellular location">
    <subcellularLocation>
        <location evidence="1">Membrane</location>
        <topology evidence="1">Multi-pass membrane protein</topology>
    </subcellularLocation>
</comment>
<evidence type="ECO:0000256" key="2">
    <source>
        <dbReference type="ARBA" id="ARBA00022448"/>
    </source>
</evidence>
<evidence type="ECO:0000256" key="3">
    <source>
        <dbReference type="ARBA" id="ARBA00022692"/>
    </source>
</evidence>
<dbReference type="PANTHER" id="PTHR42718">
    <property type="entry name" value="MAJOR FACILITATOR SUPERFAMILY MULTIDRUG TRANSPORTER MFSC"/>
    <property type="match status" value="1"/>
</dbReference>
<evidence type="ECO:0000256" key="6">
    <source>
        <dbReference type="SAM" id="Phobius"/>
    </source>
</evidence>
<feature type="transmembrane region" description="Helical" evidence="6">
    <location>
        <begin position="48"/>
        <end position="69"/>
    </location>
</feature>
<evidence type="ECO:0000259" key="7">
    <source>
        <dbReference type="PROSITE" id="PS50850"/>
    </source>
</evidence>
<dbReference type="Pfam" id="PF07690">
    <property type="entry name" value="MFS_1"/>
    <property type="match status" value="1"/>
</dbReference>
<feature type="domain" description="Major facilitator superfamily (MFS) profile" evidence="7">
    <location>
        <begin position="12"/>
        <end position="504"/>
    </location>
</feature>
<dbReference type="GO" id="GO:0022857">
    <property type="term" value="F:transmembrane transporter activity"/>
    <property type="evidence" value="ECO:0007669"/>
    <property type="project" value="InterPro"/>
</dbReference>
<feature type="transmembrane region" description="Helical" evidence="6">
    <location>
        <begin position="136"/>
        <end position="157"/>
    </location>
</feature>
<evidence type="ECO:0000313" key="9">
    <source>
        <dbReference type="Proteomes" id="UP000446658"/>
    </source>
</evidence>
<evidence type="ECO:0000256" key="5">
    <source>
        <dbReference type="ARBA" id="ARBA00023136"/>
    </source>
</evidence>
<keyword evidence="2" id="KW-0813">Transport</keyword>
<dbReference type="Proteomes" id="UP000446658">
    <property type="component" value="Unassembled WGS sequence"/>
</dbReference>
<dbReference type="EMBL" id="WLYX01000001">
    <property type="protein sequence ID" value="MTD33175.1"/>
    <property type="molecule type" value="Genomic_DNA"/>
</dbReference>
<accession>A0A844GF64</accession>